<dbReference type="GeneID" id="27338414"/>
<sequence>MTICYGMLCDVHVEILVPLLPSVGYQGLLWDGARELQNPTDGTQLASLTPSTAQMLQTLSSKARTEFQFWLSSREHLADPERRGSERSSGMGGVSINGNLSVILYGPKNMADPVAEWLDGLKMYLQVPWACDRDVPYINPHCLASGQEAVVYTSKLPSDLVVEESEVRNGGEDPFFDLYNTSIFDLAPQPSAIASKLHAHQRQALTFMIERENGWNLSGTRKDIWKSYLTAFGDTRYKNTVSGLTQAHPPVNFQGGIIADEMGLGKTCTMLGLIAANPFQSDFYHQSSDCLKGTLIVVPFPLLFVWEKQIQEHFYPGKVRHAIFYGRDRQKETNLKDYEIVVTTYNTVALEWKNYKASRNSSDSNLLFSAFWHRIILDEAHVIRSKDTVCAKSVYALQADRRWCITGTPIQNRLADIFSLLRFLKVHPYDDLRTFEEQILRPWKSKTDENALKRLQLIMKAISIRRPRAVIALPDRSEHTEEVVFTDEERGVYDSARVGVMEVLENAIHVDQSTSGSIYLNAFQRINDLRYICNHGVTPPRRRNHTSSMDTFEEGPCPLPDDKLEAWIEGKDILCICCGAELLEEEEGDNDRFLSELHARRPAAAVTASIKSTGISSPTSSKMPMQQPSSKIKALISQIRQLPLDDKCVVFSYWTSSLDAVEAALNQAQVRFCRYDGRLSRPKRNQVLTEFTNDASLRVLLVSITCGGQGLDLTAANHAYLLEPQWNPMLEEQAMARVHRLGQEKAVRLVRFLMKDTFEENIVRLQRRKRTLADLIVDRTPLKAGTDGKKQLYYLRELVE</sequence>
<dbReference type="SMART" id="SM00487">
    <property type="entry name" value="DEXDc"/>
    <property type="match status" value="1"/>
</dbReference>
<dbReference type="Pfam" id="PF00176">
    <property type="entry name" value="SNF2-rel_dom"/>
    <property type="match status" value="1"/>
</dbReference>
<evidence type="ECO:0000256" key="3">
    <source>
        <dbReference type="ARBA" id="ARBA00022840"/>
    </source>
</evidence>
<dbReference type="InterPro" id="IPR049730">
    <property type="entry name" value="SNF2/RAD54-like_C"/>
</dbReference>
<dbReference type="CDD" id="cd18793">
    <property type="entry name" value="SF2_C_SNF"/>
    <property type="match status" value="1"/>
</dbReference>
<evidence type="ECO:0000259" key="5">
    <source>
        <dbReference type="PROSITE" id="PS51194"/>
    </source>
</evidence>
<keyword evidence="1" id="KW-0547">Nucleotide-binding</keyword>
<dbReference type="PANTHER" id="PTHR45626">
    <property type="entry name" value="TRANSCRIPTION TERMINATION FACTOR 2-RELATED"/>
    <property type="match status" value="1"/>
</dbReference>
<evidence type="ECO:0000256" key="1">
    <source>
        <dbReference type="ARBA" id="ARBA00022741"/>
    </source>
</evidence>
<dbReference type="HOGENOM" id="CLU_000315_2_7_1"/>
<dbReference type="Gene3D" id="3.40.50.300">
    <property type="entry name" value="P-loop containing nucleotide triphosphate hydrolases"/>
    <property type="match status" value="1"/>
</dbReference>
<dbReference type="InterPro" id="IPR038718">
    <property type="entry name" value="SNF2-like_sf"/>
</dbReference>
<dbReference type="RefSeq" id="XP_016230585.1">
    <property type="nucleotide sequence ID" value="XM_016385641.1"/>
</dbReference>
<name>A0A0D2BG81_9EURO</name>
<dbReference type="STRING" id="91928.A0A0D2BG81"/>
<accession>A0A0D2BG81</accession>
<dbReference type="Proteomes" id="UP000053328">
    <property type="component" value="Unassembled WGS sequence"/>
</dbReference>
<dbReference type="GO" id="GO:0006281">
    <property type="term" value="P:DNA repair"/>
    <property type="evidence" value="ECO:0007669"/>
    <property type="project" value="TreeGrafter"/>
</dbReference>
<dbReference type="PROSITE" id="PS51194">
    <property type="entry name" value="HELICASE_CTER"/>
    <property type="match status" value="1"/>
</dbReference>
<dbReference type="InterPro" id="IPR001650">
    <property type="entry name" value="Helicase_C-like"/>
</dbReference>
<dbReference type="SUPFAM" id="SSF52540">
    <property type="entry name" value="P-loop containing nucleoside triphosphate hydrolases"/>
    <property type="match status" value="2"/>
</dbReference>
<evidence type="ECO:0000256" key="2">
    <source>
        <dbReference type="ARBA" id="ARBA00022801"/>
    </source>
</evidence>
<dbReference type="SMART" id="SM00490">
    <property type="entry name" value="HELICc"/>
    <property type="match status" value="1"/>
</dbReference>
<evidence type="ECO:0000313" key="7">
    <source>
        <dbReference type="Proteomes" id="UP000053328"/>
    </source>
</evidence>
<gene>
    <name evidence="6" type="ORF">PV08_11331</name>
</gene>
<dbReference type="GO" id="GO:0005524">
    <property type="term" value="F:ATP binding"/>
    <property type="evidence" value="ECO:0007669"/>
    <property type="project" value="UniProtKB-KW"/>
</dbReference>
<dbReference type="InterPro" id="IPR000330">
    <property type="entry name" value="SNF2_N"/>
</dbReference>
<feature type="domain" description="Helicase ATP-binding" evidence="4">
    <location>
        <begin position="247"/>
        <end position="427"/>
    </location>
</feature>
<dbReference type="InterPro" id="IPR050628">
    <property type="entry name" value="SNF2_RAD54_helicase_TF"/>
</dbReference>
<proteinExistence type="predicted"/>
<protein>
    <submittedName>
        <fullName evidence="6">Uncharacterized protein</fullName>
    </submittedName>
</protein>
<dbReference type="VEuPathDB" id="FungiDB:PV08_11331"/>
<keyword evidence="2" id="KW-0378">Hydrolase</keyword>
<keyword evidence="3" id="KW-0067">ATP-binding</keyword>
<dbReference type="PROSITE" id="PS51192">
    <property type="entry name" value="HELICASE_ATP_BIND_1"/>
    <property type="match status" value="1"/>
</dbReference>
<dbReference type="Pfam" id="PF00271">
    <property type="entry name" value="Helicase_C"/>
    <property type="match status" value="1"/>
</dbReference>
<dbReference type="OrthoDB" id="448448at2759"/>
<evidence type="ECO:0000259" key="4">
    <source>
        <dbReference type="PROSITE" id="PS51192"/>
    </source>
</evidence>
<dbReference type="GO" id="GO:0016787">
    <property type="term" value="F:hydrolase activity"/>
    <property type="evidence" value="ECO:0007669"/>
    <property type="project" value="UniProtKB-KW"/>
</dbReference>
<dbReference type="InterPro" id="IPR014001">
    <property type="entry name" value="Helicase_ATP-bd"/>
</dbReference>
<evidence type="ECO:0000313" key="6">
    <source>
        <dbReference type="EMBL" id="KIW10369.1"/>
    </source>
</evidence>
<feature type="domain" description="Helicase C-terminal" evidence="5">
    <location>
        <begin position="631"/>
        <end position="788"/>
    </location>
</feature>
<dbReference type="EMBL" id="KN847500">
    <property type="protein sequence ID" value="KIW10369.1"/>
    <property type="molecule type" value="Genomic_DNA"/>
</dbReference>
<dbReference type="CDD" id="cd18008">
    <property type="entry name" value="DEXDc_SHPRH-like"/>
    <property type="match status" value="1"/>
</dbReference>
<dbReference type="GO" id="GO:0008094">
    <property type="term" value="F:ATP-dependent activity, acting on DNA"/>
    <property type="evidence" value="ECO:0007669"/>
    <property type="project" value="TreeGrafter"/>
</dbReference>
<dbReference type="InterPro" id="IPR027417">
    <property type="entry name" value="P-loop_NTPase"/>
</dbReference>
<dbReference type="PANTHER" id="PTHR45626:SF22">
    <property type="entry name" value="DNA REPAIR PROTEIN RAD5"/>
    <property type="match status" value="1"/>
</dbReference>
<keyword evidence="7" id="KW-1185">Reference proteome</keyword>
<dbReference type="Gene3D" id="3.40.50.10810">
    <property type="entry name" value="Tandem AAA-ATPase domain"/>
    <property type="match status" value="1"/>
</dbReference>
<organism evidence="6 7">
    <name type="scientific">Exophiala spinifera</name>
    <dbReference type="NCBI Taxonomy" id="91928"/>
    <lineage>
        <taxon>Eukaryota</taxon>
        <taxon>Fungi</taxon>
        <taxon>Dikarya</taxon>
        <taxon>Ascomycota</taxon>
        <taxon>Pezizomycotina</taxon>
        <taxon>Eurotiomycetes</taxon>
        <taxon>Chaetothyriomycetidae</taxon>
        <taxon>Chaetothyriales</taxon>
        <taxon>Herpotrichiellaceae</taxon>
        <taxon>Exophiala</taxon>
    </lineage>
</organism>
<dbReference type="GO" id="GO:0005634">
    <property type="term" value="C:nucleus"/>
    <property type="evidence" value="ECO:0007669"/>
    <property type="project" value="TreeGrafter"/>
</dbReference>
<reference evidence="6 7" key="1">
    <citation type="submission" date="2015-01" db="EMBL/GenBank/DDBJ databases">
        <title>The Genome Sequence of Exophiala spinifera CBS89968.</title>
        <authorList>
            <consortium name="The Broad Institute Genomics Platform"/>
            <person name="Cuomo C."/>
            <person name="de Hoog S."/>
            <person name="Gorbushina A."/>
            <person name="Stielow B."/>
            <person name="Teixiera M."/>
            <person name="Abouelleil A."/>
            <person name="Chapman S.B."/>
            <person name="Priest M."/>
            <person name="Young S.K."/>
            <person name="Wortman J."/>
            <person name="Nusbaum C."/>
            <person name="Birren B."/>
        </authorList>
    </citation>
    <scope>NUCLEOTIDE SEQUENCE [LARGE SCALE GENOMIC DNA]</scope>
    <source>
        <strain evidence="6 7">CBS 89968</strain>
    </source>
</reference>
<dbReference type="AlphaFoldDB" id="A0A0D2BG81"/>